<keyword evidence="1" id="KW-0175">Coiled coil</keyword>
<name>I7MGF0_TETTS</name>
<keyword evidence="3" id="KW-1185">Reference proteome</keyword>
<dbReference type="GeneID" id="7827380"/>
<gene>
    <name evidence="2" type="ORF">TTHERM_00530580</name>
</gene>
<evidence type="ECO:0000313" key="2">
    <source>
        <dbReference type="EMBL" id="EAR85100.2"/>
    </source>
</evidence>
<reference evidence="3" key="1">
    <citation type="journal article" date="2006" name="PLoS Biol.">
        <title>Macronuclear genome sequence of the ciliate Tetrahymena thermophila, a model eukaryote.</title>
        <authorList>
            <person name="Eisen J.A."/>
            <person name="Coyne R.S."/>
            <person name="Wu M."/>
            <person name="Wu D."/>
            <person name="Thiagarajan M."/>
            <person name="Wortman J.R."/>
            <person name="Badger J.H."/>
            <person name="Ren Q."/>
            <person name="Amedeo P."/>
            <person name="Jones K.M."/>
            <person name="Tallon L.J."/>
            <person name="Delcher A.L."/>
            <person name="Salzberg S.L."/>
            <person name="Silva J.C."/>
            <person name="Haas B.J."/>
            <person name="Majoros W.H."/>
            <person name="Farzad M."/>
            <person name="Carlton J.M."/>
            <person name="Smith R.K. Jr."/>
            <person name="Garg J."/>
            <person name="Pearlman R.E."/>
            <person name="Karrer K.M."/>
            <person name="Sun L."/>
            <person name="Manning G."/>
            <person name="Elde N.C."/>
            <person name="Turkewitz A.P."/>
            <person name="Asai D.J."/>
            <person name="Wilkes D.E."/>
            <person name="Wang Y."/>
            <person name="Cai H."/>
            <person name="Collins K."/>
            <person name="Stewart B.A."/>
            <person name="Lee S.R."/>
            <person name="Wilamowska K."/>
            <person name="Weinberg Z."/>
            <person name="Ruzzo W.L."/>
            <person name="Wloga D."/>
            <person name="Gaertig J."/>
            <person name="Frankel J."/>
            <person name="Tsao C.-C."/>
            <person name="Gorovsky M.A."/>
            <person name="Keeling P.J."/>
            <person name="Waller R.F."/>
            <person name="Patron N.J."/>
            <person name="Cherry J.M."/>
            <person name="Stover N.A."/>
            <person name="Krieger C.J."/>
            <person name="del Toro C."/>
            <person name="Ryder H.F."/>
            <person name="Williamson S.C."/>
            <person name="Barbeau R.A."/>
            <person name="Hamilton E.P."/>
            <person name="Orias E."/>
        </authorList>
    </citation>
    <scope>NUCLEOTIDE SEQUENCE [LARGE SCALE GENOMIC DNA]</scope>
    <source>
        <strain evidence="3">SB210</strain>
    </source>
</reference>
<dbReference type="KEGG" id="tet:TTHERM_00530580"/>
<proteinExistence type="predicted"/>
<evidence type="ECO:0000313" key="3">
    <source>
        <dbReference type="Proteomes" id="UP000009168"/>
    </source>
</evidence>
<sequence>MIPLTVKELFQQEFDAIYLEDKIALAEQISFCILKKIENQTTHKLKLICSKQKCQFSIKLELSPIENKYYLRDIHAEHNHHISKEKFEEKMLTGRLLKYSDFIYKNYFLLESEFCSKPKLILKDLKTKHNLDILSGSYSAAQKQKLKKKFDNIVQQLRLKKNRQLGIPDSAATTTALGSSAILPHIPSGSGCEGLNSSMQLPSIPMNQVKKISSNSFVNRDAAHSLSTAILGDSTNKSSKKRITSGSSSNFDFQNADTLNQACVYSPPQNNSSNSQMISLQKGNLPHFAMINNNFANPHFQLTLLQQQHLLQQQQQIQLQQQQQQQLQQQLAMKKMSPQVISEDSRSASFCKVEDLGEQSVMSSNNLESSLPRKIVKQNSPVNTFANPINGCPIPSGLLLQLPFQQQQQNFSGNPSIPAQAMGPQILGFPSNYDIGTIQQNAQTQQSQAPQTAEQQIMIKLQENQIQQEKIKQEELQLKLRLQQQQQQQQQIQSQQQQIFNPFNSFLLQGAIPQQNILQNPQLMNLQMLIQNQQAGLSGINSNSNPALAKIPQNPLIQQGILPLLSASQGIPTFNSTAQVNGALLQTLPDQSLLMNKPELSASHALRNLQATSFFSNSGMIPASSV</sequence>
<dbReference type="EMBL" id="GG662522">
    <property type="protein sequence ID" value="EAR85100.2"/>
    <property type="molecule type" value="Genomic_DNA"/>
</dbReference>
<organism evidence="2 3">
    <name type="scientific">Tetrahymena thermophila (strain SB210)</name>
    <dbReference type="NCBI Taxonomy" id="312017"/>
    <lineage>
        <taxon>Eukaryota</taxon>
        <taxon>Sar</taxon>
        <taxon>Alveolata</taxon>
        <taxon>Ciliophora</taxon>
        <taxon>Intramacronucleata</taxon>
        <taxon>Oligohymenophorea</taxon>
        <taxon>Hymenostomatida</taxon>
        <taxon>Tetrahymenina</taxon>
        <taxon>Tetrahymenidae</taxon>
        <taxon>Tetrahymena</taxon>
    </lineage>
</organism>
<feature type="coiled-coil region" evidence="1">
    <location>
        <begin position="459"/>
        <end position="488"/>
    </location>
</feature>
<dbReference type="RefSeq" id="XP_001032763.2">
    <property type="nucleotide sequence ID" value="XM_001032763.3"/>
</dbReference>
<protein>
    <submittedName>
        <fullName evidence="2">Uncharacterized protein</fullName>
    </submittedName>
</protein>
<dbReference type="AlphaFoldDB" id="I7MGF0"/>
<accession>I7MGF0</accession>
<dbReference type="InParanoid" id="I7MGF0"/>
<evidence type="ECO:0000256" key="1">
    <source>
        <dbReference type="SAM" id="Coils"/>
    </source>
</evidence>
<dbReference type="Proteomes" id="UP000009168">
    <property type="component" value="Unassembled WGS sequence"/>
</dbReference>